<comment type="caution">
    <text evidence="2">The sequence shown here is derived from an EMBL/GenBank/DDBJ whole genome shotgun (WGS) entry which is preliminary data.</text>
</comment>
<dbReference type="OrthoDB" id="10068424at2759"/>
<reference evidence="2 3" key="1">
    <citation type="submission" date="2019-08" db="EMBL/GenBank/DDBJ databases">
        <title>Whole genome of Aphis craccivora.</title>
        <authorList>
            <person name="Voronova N.V."/>
            <person name="Shulinski R.S."/>
            <person name="Bandarenka Y.V."/>
            <person name="Zhorov D.G."/>
            <person name="Warner D."/>
        </authorList>
    </citation>
    <scope>NUCLEOTIDE SEQUENCE [LARGE SCALE GENOMIC DNA]</scope>
    <source>
        <strain evidence="2">180601</strain>
        <tissue evidence="2">Whole Body</tissue>
    </source>
</reference>
<protein>
    <submittedName>
        <fullName evidence="2">Zinc finger MYM-type protein 1-like</fullName>
    </submittedName>
</protein>
<evidence type="ECO:0000256" key="1">
    <source>
        <dbReference type="SAM" id="MobiDB-lite"/>
    </source>
</evidence>
<dbReference type="Proteomes" id="UP000478052">
    <property type="component" value="Unassembled WGS sequence"/>
</dbReference>
<dbReference type="EMBL" id="VUJU01001787">
    <property type="protein sequence ID" value="KAF0763838.1"/>
    <property type="molecule type" value="Genomic_DNA"/>
</dbReference>
<name>A0A6G0YZZ9_APHCR</name>
<evidence type="ECO:0000313" key="2">
    <source>
        <dbReference type="EMBL" id="KAF0763838.1"/>
    </source>
</evidence>
<organism evidence="2 3">
    <name type="scientific">Aphis craccivora</name>
    <name type="common">Cowpea aphid</name>
    <dbReference type="NCBI Taxonomy" id="307492"/>
    <lineage>
        <taxon>Eukaryota</taxon>
        <taxon>Metazoa</taxon>
        <taxon>Ecdysozoa</taxon>
        <taxon>Arthropoda</taxon>
        <taxon>Hexapoda</taxon>
        <taxon>Insecta</taxon>
        <taxon>Pterygota</taxon>
        <taxon>Neoptera</taxon>
        <taxon>Paraneoptera</taxon>
        <taxon>Hemiptera</taxon>
        <taxon>Sternorrhyncha</taxon>
        <taxon>Aphidomorpha</taxon>
        <taxon>Aphidoidea</taxon>
        <taxon>Aphididae</taxon>
        <taxon>Aphidini</taxon>
        <taxon>Aphis</taxon>
        <taxon>Aphis</taxon>
    </lineage>
</organism>
<proteinExistence type="predicted"/>
<accession>A0A6G0YZZ9</accession>
<evidence type="ECO:0000313" key="3">
    <source>
        <dbReference type="Proteomes" id="UP000478052"/>
    </source>
</evidence>
<dbReference type="AlphaFoldDB" id="A0A6G0YZZ9"/>
<keyword evidence="3" id="KW-1185">Reference proteome</keyword>
<gene>
    <name evidence="2" type="ORF">FWK35_00007407</name>
</gene>
<feature type="region of interest" description="Disordered" evidence="1">
    <location>
        <begin position="30"/>
        <end position="53"/>
    </location>
</feature>
<sequence length="143" mass="16443">MQRLSVYKVQAPQRPVYSILKPLSAATTDDYDVTRSTPQPKPQDYRRDGKRCCSGRLPAAGDRPLLRQTIIRITYRSARPATRHHFFSNTVNQSVYPYLYKHLQLTITIPVSSSTSCDQCFGTMRGVKTWLRTTKVEDRLLVH</sequence>